<reference evidence="1 2" key="1">
    <citation type="journal article" date="2016" name="Front. Microbiol.">
        <title>Genomic Resource of Rice Seed Associated Bacteria.</title>
        <authorList>
            <person name="Midha S."/>
            <person name="Bansal K."/>
            <person name="Sharma S."/>
            <person name="Kumar N."/>
            <person name="Patil P.P."/>
            <person name="Chaudhry V."/>
            <person name="Patil P.B."/>
        </authorList>
    </citation>
    <scope>NUCLEOTIDE SEQUENCE [LARGE SCALE GENOMIC DNA]</scope>
    <source>
        <strain evidence="1 2">NS115</strain>
    </source>
</reference>
<proteinExistence type="predicted"/>
<comment type="caution">
    <text evidence="1">The sequence shown here is derived from an EMBL/GenBank/DDBJ whole genome shotgun (WGS) entry which is preliminary data.</text>
</comment>
<organism evidence="1 2">
    <name type="scientific">Paenibacillus jamilae</name>
    <dbReference type="NCBI Taxonomy" id="114136"/>
    <lineage>
        <taxon>Bacteria</taxon>
        <taxon>Bacillati</taxon>
        <taxon>Bacillota</taxon>
        <taxon>Bacilli</taxon>
        <taxon>Bacillales</taxon>
        <taxon>Paenibacillaceae</taxon>
        <taxon>Paenibacillus</taxon>
    </lineage>
</organism>
<keyword evidence="2" id="KW-1185">Reference proteome</keyword>
<dbReference type="Proteomes" id="UP000074866">
    <property type="component" value="Unassembled WGS sequence"/>
</dbReference>
<evidence type="ECO:0000313" key="1">
    <source>
        <dbReference type="EMBL" id="KTS84461.1"/>
    </source>
</evidence>
<gene>
    <name evidence="1" type="ORF">NS115_03790</name>
</gene>
<dbReference type="EMBL" id="LDRX01000015">
    <property type="protein sequence ID" value="KTS84461.1"/>
    <property type="molecule type" value="Genomic_DNA"/>
</dbReference>
<name>A0ACC4ZZQ1_9BACL</name>
<accession>A0ACC4ZZQ1</accession>
<evidence type="ECO:0000313" key="2">
    <source>
        <dbReference type="Proteomes" id="UP000074866"/>
    </source>
</evidence>
<protein>
    <submittedName>
        <fullName evidence="1">Uncharacterized protein</fullName>
    </submittedName>
</protein>
<sequence>MFKNIMRWALYAIFILVVSNIITDTVVEATEPIIGHLGGRLAALFVFLVMVERRMFEKAWYWITAPKGEH</sequence>